<dbReference type="SUPFAM" id="SSF57440">
    <property type="entry name" value="Kringle-like"/>
    <property type="match status" value="2"/>
</dbReference>
<dbReference type="InterPro" id="IPR013806">
    <property type="entry name" value="Kringle-like"/>
</dbReference>
<feature type="domain" description="Kringle" evidence="12">
    <location>
        <begin position="35"/>
        <end position="99"/>
    </location>
</feature>
<keyword evidence="6" id="KW-0325">Glycoprotein</keyword>
<dbReference type="InterPro" id="IPR018056">
    <property type="entry name" value="Kringle_CS"/>
</dbReference>
<organism evidence="14 15">
    <name type="scientific">Mytilus edulis</name>
    <name type="common">Blue mussel</name>
    <dbReference type="NCBI Taxonomy" id="6550"/>
    <lineage>
        <taxon>Eukaryota</taxon>
        <taxon>Metazoa</taxon>
        <taxon>Spiralia</taxon>
        <taxon>Lophotrochozoa</taxon>
        <taxon>Mollusca</taxon>
        <taxon>Bivalvia</taxon>
        <taxon>Autobranchia</taxon>
        <taxon>Pteriomorphia</taxon>
        <taxon>Mytilida</taxon>
        <taxon>Mytiloidea</taxon>
        <taxon>Mytilidae</taxon>
        <taxon>Mytilinae</taxon>
        <taxon>Mytilus</taxon>
    </lineage>
</organism>
<dbReference type="AlphaFoldDB" id="A0A8S3R8R9"/>
<keyword evidence="14" id="KW-0378">Hydrolase</keyword>
<dbReference type="OrthoDB" id="5985519at2759"/>
<dbReference type="InterPro" id="IPR000001">
    <property type="entry name" value="Kringle"/>
</dbReference>
<dbReference type="PANTHER" id="PTHR12231:SF253">
    <property type="entry name" value="DPR-INTERACTING PROTEIN ETA, ISOFORM B-RELATED"/>
    <property type="match status" value="1"/>
</dbReference>
<evidence type="ECO:0000259" key="13">
    <source>
        <dbReference type="PROSITE" id="PS50835"/>
    </source>
</evidence>
<evidence type="ECO:0000259" key="12">
    <source>
        <dbReference type="PROSITE" id="PS50070"/>
    </source>
</evidence>
<dbReference type="EMBL" id="CAJPWZ010000941">
    <property type="protein sequence ID" value="CAG2204205.1"/>
    <property type="molecule type" value="Genomic_DNA"/>
</dbReference>
<dbReference type="PANTHER" id="PTHR12231">
    <property type="entry name" value="CTX-RELATED TYPE I TRANSMEMBRANE PROTEIN"/>
    <property type="match status" value="1"/>
</dbReference>
<dbReference type="InterPro" id="IPR051170">
    <property type="entry name" value="Neural/epithelial_adhesion"/>
</dbReference>
<evidence type="ECO:0000256" key="8">
    <source>
        <dbReference type="PROSITE-ProRule" id="PRU00076"/>
    </source>
</evidence>
<dbReference type="SMART" id="SM00409">
    <property type="entry name" value="IG"/>
    <property type="match status" value="1"/>
</dbReference>
<dbReference type="Proteomes" id="UP000683360">
    <property type="component" value="Unassembled WGS sequence"/>
</dbReference>
<feature type="domain" description="EGF-like" evidence="11">
    <location>
        <begin position="175"/>
        <end position="211"/>
    </location>
</feature>
<keyword evidence="5 8" id="KW-1015">Disulfide bond</keyword>
<dbReference type="SMART" id="SM00179">
    <property type="entry name" value="EGF_CA"/>
    <property type="match status" value="1"/>
</dbReference>
<dbReference type="PRINTS" id="PR00010">
    <property type="entry name" value="EGFBLOOD"/>
</dbReference>
<keyword evidence="7" id="KW-0393">Immunoglobulin domain</keyword>
<dbReference type="GO" id="GO:0005509">
    <property type="term" value="F:calcium ion binding"/>
    <property type="evidence" value="ECO:0007669"/>
    <property type="project" value="InterPro"/>
</dbReference>
<dbReference type="PROSITE" id="PS00022">
    <property type="entry name" value="EGF_1"/>
    <property type="match status" value="1"/>
</dbReference>
<dbReference type="Pfam" id="PF07679">
    <property type="entry name" value="I-set"/>
    <property type="match status" value="1"/>
</dbReference>
<dbReference type="GO" id="GO:0004252">
    <property type="term" value="F:serine-type endopeptidase activity"/>
    <property type="evidence" value="ECO:0007669"/>
    <property type="project" value="UniProtKB-EC"/>
</dbReference>
<evidence type="ECO:0000256" key="1">
    <source>
        <dbReference type="ARBA" id="ARBA00022536"/>
    </source>
</evidence>
<dbReference type="InterPro" id="IPR036179">
    <property type="entry name" value="Ig-like_dom_sf"/>
</dbReference>
<feature type="disulfide bond" evidence="9">
    <location>
        <begin position="146"/>
        <end position="169"/>
    </location>
</feature>
<name>A0A8S3R8R9_MYTED</name>
<dbReference type="Gene3D" id="2.40.20.10">
    <property type="entry name" value="Plasminogen Kringle 4"/>
    <property type="match status" value="2"/>
</dbReference>
<evidence type="ECO:0000256" key="10">
    <source>
        <dbReference type="SAM" id="SignalP"/>
    </source>
</evidence>
<dbReference type="InterPro" id="IPR038178">
    <property type="entry name" value="Kringle_sf"/>
</dbReference>
<feature type="chain" id="PRO_5035942675" evidence="10">
    <location>
        <begin position="23"/>
        <end position="389"/>
    </location>
</feature>
<dbReference type="SMART" id="SM00130">
    <property type="entry name" value="KR"/>
    <property type="match status" value="2"/>
</dbReference>
<feature type="signal peptide" evidence="10">
    <location>
        <begin position="1"/>
        <end position="22"/>
    </location>
</feature>
<feature type="domain" description="Kringle" evidence="12">
    <location>
        <begin position="109"/>
        <end position="174"/>
    </location>
</feature>
<dbReference type="InterPro" id="IPR001881">
    <property type="entry name" value="EGF-like_Ca-bd_dom"/>
</dbReference>
<keyword evidence="3 10" id="KW-0732">Signal</keyword>
<dbReference type="Pfam" id="PF00051">
    <property type="entry name" value="Kringle"/>
    <property type="match status" value="2"/>
</dbReference>
<dbReference type="InterPro" id="IPR013098">
    <property type="entry name" value="Ig_I-set"/>
</dbReference>
<evidence type="ECO:0000256" key="2">
    <source>
        <dbReference type="ARBA" id="ARBA00022572"/>
    </source>
</evidence>
<dbReference type="CDD" id="cd00054">
    <property type="entry name" value="EGF_CA"/>
    <property type="match status" value="1"/>
</dbReference>
<dbReference type="PROSITE" id="PS00010">
    <property type="entry name" value="ASX_HYDROXYL"/>
    <property type="match status" value="1"/>
</dbReference>
<dbReference type="InterPro" id="IPR007110">
    <property type="entry name" value="Ig-like_dom"/>
</dbReference>
<dbReference type="InterPro" id="IPR000152">
    <property type="entry name" value="EGF-type_Asp/Asn_hydroxyl_site"/>
</dbReference>
<dbReference type="Pfam" id="PF00008">
    <property type="entry name" value="EGF"/>
    <property type="match status" value="1"/>
</dbReference>
<proteinExistence type="predicted"/>
<keyword evidence="4" id="KW-0677">Repeat</keyword>
<dbReference type="PROSITE" id="PS50026">
    <property type="entry name" value="EGF_3"/>
    <property type="match status" value="1"/>
</dbReference>
<dbReference type="PROSITE" id="PS01187">
    <property type="entry name" value="EGF_CA"/>
    <property type="match status" value="1"/>
</dbReference>
<dbReference type="PRINTS" id="PR00018">
    <property type="entry name" value="KRINGLE"/>
</dbReference>
<dbReference type="SUPFAM" id="SSF57196">
    <property type="entry name" value="EGF/Laminin"/>
    <property type="match status" value="1"/>
</dbReference>
<dbReference type="SUPFAM" id="SSF48726">
    <property type="entry name" value="Immunoglobulin"/>
    <property type="match status" value="2"/>
</dbReference>
<evidence type="ECO:0000256" key="4">
    <source>
        <dbReference type="ARBA" id="ARBA00022737"/>
    </source>
</evidence>
<dbReference type="SMART" id="SM00408">
    <property type="entry name" value="IGc2"/>
    <property type="match status" value="1"/>
</dbReference>
<feature type="disulfide bond" evidence="8">
    <location>
        <begin position="201"/>
        <end position="210"/>
    </location>
</feature>
<dbReference type="PROSITE" id="PS00021">
    <property type="entry name" value="KRINGLE_1"/>
    <property type="match status" value="2"/>
</dbReference>
<evidence type="ECO:0000256" key="5">
    <source>
        <dbReference type="ARBA" id="ARBA00023157"/>
    </source>
</evidence>
<dbReference type="InterPro" id="IPR003598">
    <property type="entry name" value="Ig_sub2"/>
</dbReference>
<dbReference type="InterPro" id="IPR013783">
    <property type="entry name" value="Ig-like_fold"/>
</dbReference>
<comment type="caution">
    <text evidence="14">The sequence shown here is derived from an EMBL/GenBank/DDBJ whole genome shotgun (WGS) entry which is preliminary data.</text>
</comment>
<dbReference type="InterPro" id="IPR018097">
    <property type="entry name" value="EGF_Ca-bd_CS"/>
</dbReference>
<evidence type="ECO:0000256" key="9">
    <source>
        <dbReference type="PROSITE-ProRule" id="PRU00121"/>
    </source>
</evidence>
<evidence type="ECO:0000313" key="14">
    <source>
        <dbReference type="EMBL" id="CAG2204205.1"/>
    </source>
</evidence>
<keyword evidence="1 8" id="KW-0245">EGF-like domain</keyword>
<keyword evidence="15" id="KW-1185">Reference proteome</keyword>
<comment type="caution">
    <text evidence="8">Lacks conserved residue(s) required for the propagation of feature annotation.</text>
</comment>
<evidence type="ECO:0000259" key="11">
    <source>
        <dbReference type="PROSITE" id="PS50026"/>
    </source>
</evidence>
<sequence>MFTVKLLGLFLIFEGNILNTHASKIDVDCYNKDNNGSTYIGTVNIASNNQTCLNWRTVSSPYVTYDEKNAFCRNPNGFKKPWCYTGAGFQFSYCNISVCDVDCYNTNDNGSSYVGTVHTSRLNHPCLNWLTVNSLLVPYHENHTYCRNPNGFGEPWCYTGTLNNGFENCDVQMCDIDDCASNPCQHNSTCIDLVGGYMCSCGPGLTGVHCENGNEIVIPPSIILSAERSIQEGIGRFVLPCFAEGIPLPKVKWESIEVTNHQVHVTPRITAPFEVEVNYYANAKLVCNVTGYPTPRIQWKFANKTLPSTSSTLTLLRATNETAGIYTCIATNDVGTSKADIKLKVTFDTPKIVSPPLTTVCKAGASHNFTCIATGNPSPEISWSFTSVS</sequence>
<evidence type="ECO:0000256" key="7">
    <source>
        <dbReference type="ARBA" id="ARBA00023319"/>
    </source>
</evidence>
<dbReference type="Pfam" id="PF13927">
    <property type="entry name" value="Ig_3"/>
    <property type="match status" value="1"/>
</dbReference>
<evidence type="ECO:0000256" key="6">
    <source>
        <dbReference type="ARBA" id="ARBA00023180"/>
    </source>
</evidence>
<dbReference type="FunFam" id="2.10.25.10:FF:000004">
    <property type="entry name" value="Neurogenic locus notch 1"/>
    <property type="match status" value="1"/>
</dbReference>
<reference evidence="14" key="1">
    <citation type="submission" date="2021-03" db="EMBL/GenBank/DDBJ databases">
        <authorList>
            <person name="Bekaert M."/>
        </authorList>
    </citation>
    <scope>NUCLEOTIDE SEQUENCE</scope>
</reference>
<feature type="domain" description="Ig-like" evidence="13">
    <location>
        <begin position="267"/>
        <end position="346"/>
    </location>
</feature>
<feature type="domain" description="Ig-like" evidence="13">
    <location>
        <begin position="350"/>
        <end position="389"/>
    </location>
</feature>
<dbReference type="Gene3D" id="2.60.40.10">
    <property type="entry name" value="Immunoglobulins"/>
    <property type="match status" value="2"/>
</dbReference>
<gene>
    <name evidence="14" type="ORF">MEDL_18712</name>
</gene>
<accession>A0A8S3R8R9</accession>
<dbReference type="Gene3D" id="2.10.25.10">
    <property type="entry name" value="Laminin"/>
    <property type="match status" value="1"/>
</dbReference>
<dbReference type="InterPro" id="IPR003599">
    <property type="entry name" value="Ig_sub"/>
</dbReference>
<evidence type="ECO:0000313" key="15">
    <source>
        <dbReference type="Proteomes" id="UP000683360"/>
    </source>
</evidence>
<protein>
    <submittedName>
        <fullName evidence="14">PLG</fullName>
        <ecNumber evidence="14">3.4.21.7</ecNumber>
    </submittedName>
</protein>
<dbReference type="PROSITE" id="PS50070">
    <property type="entry name" value="KRINGLE_2"/>
    <property type="match status" value="2"/>
</dbReference>
<evidence type="ECO:0000256" key="3">
    <source>
        <dbReference type="ARBA" id="ARBA00022729"/>
    </source>
</evidence>
<dbReference type="PROSITE" id="PS50835">
    <property type="entry name" value="IG_LIKE"/>
    <property type="match status" value="2"/>
</dbReference>
<dbReference type="SMART" id="SM00181">
    <property type="entry name" value="EGF"/>
    <property type="match status" value="1"/>
</dbReference>
<dbReference type="EC" id="3.4.21.7" evidence="14"/>
<keyword evidence="2 9" id="KW-0420">Kringle</keyword>
<dbReference type="InterPro" id="IPR000742">
    <property type="entry name" value="EGF"/>
</dbReference>